<accession>A0ABV6RY26</accession>
<dbReference type="Pfam" id="PF13376">
    <property type="entry name" value="OmdA"/>
    <property type="match status" value="1"/>
</dbReference>
<keyword evidence="2" id="KW-1185">Reference proteome</keyword>
<dbReference type="RefSeq" id="WP_386675315.1">
    <property type="nucleotide sequence ID" value="NZ_JBHLTG010000009.1"/>
</dbReference>
<evidence type="ECO:0000313" key="2">
    <source>
        <dbReference type="Proteomes" id="UP001589896"/>
    </source>
</evidence>
<dbReference type="Proteomes" id="UP001589896">
    <property type="component" value="Unassembled WGS sequence"/>
</dbReference>
<organism evidence="1 2">
    <name type="scientific">Lysobacter korlensis</name>
    <dbReference type="NCBI Taxonomy" id="553636"/>
    <lineage>
        <taxon>Bacteria</taxon>
        <taxon>Pseudomonadati</taxon>
        <taxon>Pseudomonadota</taxon>
        <taxon>Gammaproteobacteria</taxon>
        <taxon>Lysobacterales</taxon>
        <taxon>Lysobacteraceae</taxon>
        <taxon>Lysobacter</taxon>
    </lineage>
</organism>
<comment type="caution">
    <text evidence="1">The sequence shown here is derived from an EMBL/GenBank/DDBJ whole genome shotgun (WGS) entry which is preliminary data.</text>
</comment>
<reference evidence="1 2" key="1">
    <citation type="submission" date="2024-09" db="EMBL/GenBank/DDBJ databases">
        <authorList>
            <person name="Sun Q."/>
            <person name="Mori K."/>
        </authorList>
    </citation>
    <scope>NUCLEOTIDE SEQUENCE [LARGE SCALE GENOMIC DNA]</scope>
    <source>
        <strain evidence="1 2">KCTC 23076</strain>
    </source>
</reference>
<gene>
    <name evidence="1" type="ORF">ACFFGH_28915</name>
</gene>
<name>A0ABV6RY26_9GAMM</name>
<protein>
    <submittedName>
        <fullName evidence="1">YdeI family protein</fullName>
    </submittedName>
</protein>
<sequence length="199" mass="21527">MQAPNGEEILEVTTAAEWEAWLEQHAGRQEGVWVRLAKKAAAVPGGITRQEALDLALAYGWIDSQSRSESETHSLQRYSPRRARSPWSRINVERVEQLTAEGRMRPAGLEQVEAAKADGRWDGAYAAQRDAQMPEALTAALAASPAATRAFAALGKSAQYAILLPVLKATSPELRDSRVRRAIASLEAAAETTPQPGGD</sequence>
<proteinExistence type="predicted"/>
<evidence type="ECO:0000313" key="1">
    <source>
        <dbReference type="EMBL" id="MFC0681874.1"/>
    </source>
</evidence>
<dbReference type="EMBL" id="JBHLTG010000009">
    <property type="protein sequence ID" value="MFC0681874.1"/>
    <property type="molecule type" value="Genomic_DNA"/>
</dbReference>